<dbReference type="Pfam" id="PF19030">
    <property type="entry name" value="TSP1_ADAMTS"/>
    <property type="match status" value="3"/>
</dbReference>
<name>A0A212DE83_CEREH</name>
<dbReference type="AlphaFoldDB" id="A0A212DE83"/>
<dbReference type="FunFam" id="2.20.100.10:FF:000005">
    <property type="entry name" value="ADAM metallopeptidase with thrombospondin type 1 motif 9"/>
    <property type="match status" value="1"/>
</dbReference>
<dbReference type="Proteomes" id="UP000242450">
    <property type="component" value="Chromosome 4"/>
</dbReference>
<dbReference type="GO" id="GO:0005576">
    <property type="term" value="C:extracellular region"/>
    <property type="evidence" value="ECO:0007669"/>
    <property type="project" value="UniProtKB-SubCell"/>
</dbReference>
<gene>
    <name evidence="8" type="ORF">Celaphus_00003961</name>
</gene>
<evidence type="ECO:0000256" key="6">
    <source>
        <dbReference type="SAM" id="MobiDB-lite"/>
    </source>
</evidence>
<evidence type="ECO:0000313" key="9">
    <source>
        <dbReference type="Proteomes" id="UP000242450"/>
    </source>
</evidence>
<sequence>MERLQQVMRGRPAEPEGAVRPEEALPEGGGRPALSLPGEHAHSGSSLQQPSLPSGMEPWALVSVTGDWHLMAVFGFNLECSKTCGRGVRKREVTCRRAAAAEAVPESACAGAPRPDAQEGCVLGRCPKNSRLQWLISSWSECSVSCGLGVRKREMKCSEKAFQGKLITFPERRCRNIKKPNLDLEETCNRGACPTRPAYSPAAGWYTSPWQQCTVTCGGGVQTRSVHCVQQGRPSSSCLLRQKPPVLRACNTNFCPAPAKREDPSCVDVFGWCHLVPQHGVCNHKFYGKQCCKSCTRKS</sequence>
<evidence type="ECO:0000256" key="1">
    <source>
        <dbReference type="ARBA" id="ARBA00004613"/>
    </source>
</evidence>
<accession>A0A212DE83</accession>
<dbReference type="GO" id="GO:0006508">
    <property type="term" value="P:proteolysis"/>
    <property type="evidence" value="ECO:0007669"/>
    <property type="project" value="TreeGrafter"/>
</dbReference>
<dbReference type="PANTHER" id="PTHR13723">
    <property type="entry name" value="ADAMTS A DISINTEGRIN AND METALLOPROTEASE WITH THROMBOSPONDIN MOTIFS PROTEASE"/>
    <property type="match status" value="1"/>
</dbReference>
<dbReference type="OrthoDB" id="10035764at2759"/>
<comment type="subcellular location">
    <subcellularLocation>
        <location evidence="1">Secreted</location>
    </subcellularLocation>
</comment>
<dbReference type="FunFam" id="2.20.100.10:FF:000009">
    <property type="entry name" value="ADAMTS-like protein 3 isoform A"/>
    <property type="match status" value="1"/>
</dbReference>
<dbReference type="InterPro" id="IPR036383">
    <property type="entry name" value="TSP1_rpt_sf"/>
</dbReference>
<dbReference type="GO" id="GO:0004222">
    <property type="term" value="F:metalloendopeptidase activity"/>
    <property type="evidence" value="ECO:0007669"/>
    <property type="project" value="TreeGrafter"/>
</dbReference>
<dbReference type="Gene3D" id="2.20.100.10">
    <property type="entry name" value="Thrombospondin type-1 (TSP1) repeat"/>
    <property type="match status" value="3"/>
</dbReference>
<comment type="caution">
    <text evidence="8">The sequence shown here is derived from an EMBL/GenBank/DDBJ whole genome shotgun (WGS) entry which is preliminary data.</text>
</comment>
<dbReference type="SUPFAM" id="SSF82895">
    <property type="entry name" value="TSP-1 type 1 repeat"/>
    <property type="match status" value="3"/>
</dbReference>
<protein>
    <submittedName>
        <fullName evidence="8">ADAMTS18</fullName>
    </submittedName>
</protein>
<evidence type="ECO:0000259" key="7">
    <source>
        <dbReference type="PROSITE" id="PS50900"/>
    </source>
</evidence>
<evidence type="ECO:0000313" key="8">
    <source>
        <dbReference type="EMBL" id="OWK16557.1"/>
    </source>
</evidence>
<dbReference type="GO" id="GO:0031012">
    <property type="term" value="C:extracellular matrix"/>
    <property type="evidence" value="ECO:0007669"/>
    <property type="project" value="TreeGrafter"/>
</dbReference>
<dbReference type="InterPro" id="IPR010909">
    <property type="entry name" value="PLAC"/>
</dbReference>
<evidence type="ECO:0000256" key="5">
    <source>
        <dbReference type="ARBA" id="ARBA00023157"/>
    </source>
</evidence>
<keyword evidence="9" id="KW-1185">Reference proteome</keyword>
<dbReference type="Pfam" id="PF08686">
    <property type="entry name" value="PLAC"/>
    <property type="match status" value="1"/>
</dbReference>
<evidence type="ECO:0000256" key="4">
    <source>
        <dbReference type="ARBA" id="ARBA00022737"/>
    </source>
</evidence>
<evidence type="ECO:0000256" key="3">
    <source>
        <dbReference type="ARBA" id="ARBA00022729"/>
    </source>
</evidence>
<dbReference type="EMBL" id="MKHE01000004">
    <property type="protein sequence ID" value="OWK16557.1"/>
    <property type="molecule type" value="Genomic_DNA"/>
</dbReference>
<dbReference type="GO" id="GO:0030198">
    <property type="term" value="P:extracellular matrix organization"/>
    <property type="evidence" value="ECO:0007669"/>
    <property type="project" value="TreeGrafter"/>
</dbReference>
<reference evidence="8 9" key="1">
    <citation type="journal article" date="2018" name="Mol. Genet. Genomics">
        <title>The red deer Cervus elaphus genome CerEla1.0: sequencing, annotating, genes, and chromosomes.</title>
        <authorList>
            <person name="Bana N.A."/>
            <person name="Nyiri A."/>
            <person name="Nagy J."/>
            <person name="Frank K."/>
            <person name="Nagy T."/>
            <person name="Steger V."/>
            <person name="Schiller M."/>
            <person name="Lakatos P."/>
            <person name="Sugar L."/>
            <person name="Horn P."/>
            <person name="Barta E."/>
            <person name="Orosz L."/>
        </authorList>
    </citation>
    <scope>NUCLEOTIDE SEQUENCE [LARGE SCALE GENOMIC DNA]</scope>
    <source>
        <strain evidence="8">Hungarian</strain>
    </source>
</reference>
<evidence type="ECO:0000256" key="2">
    <source>
        <dbReference type="ARBA" id="ARBA00022525"/>
    </source>
</evidence>
<dbReference type="FunFam" id="2.20.100.10:FF:000088">
    <property type="entry name" value="A disintegrin and metalloproteinase with thrombospondin motifs 18"/>
    <property type="match status" value="1"/>
</dbReference>
<feature type="compositionally biased region" description="Low complexity" evidence="6">
    <location>
        <begin position="43"/>
        <end position="52"/>
    </location>
</feature>
<feature type="domain" description="PLAC" evidence="7">
    <location>
        <begin position="262"/>
        <end position="299"/>
    </location>
</feature>
<dbReference type="InterPro" id="IPR050439">
    <property type="entry name" value="ADAMTS_ADAMTS-like"/>
</dbReference>
<dbReference type="PANTHER" id="PTHR13723:SF281">
    <property type="entry name" value="PAPILIN"/>
    <property type="match status" value="1"/>
</dbReference>
<feature type="compositionally biased region" description="Basic and acidic residues" evidence="6">
    <location>
        <begin position="11"/>
        <end position="23"/>
    </location>
</feature>
<dbReference type="PROSITE" id="PS50092">
    <property type="entry name" value="TSP1"/>
    <property type="match status" value="3"/>
</dbReference>
<dbReference type="SMART" id="SM00209">
    <property type="entry name" value="TSP1"/>
    <property type="match status" value="3"/>
</dbReference>
<proteinExistence type="predicted"/>
<dbReference type="InterPro" id="IPR000884">
    <property type="entry name" value="TSP1_rpt"/>
</dbReference>
<feature type="region of interest" description="Disordered" evidence="6">
    <location>
        <begin position="1"/>
        <end position="52"/>
    </location>
</feature>
<dbReference type="PROSITE" id="PS50900">
    <property type="entry name" value="PLAC"/>
    <property type="match status" value="1"/>
</dbReference>
<keyword evidence="2" id="KW-0964">Secreted</keyword>
<organism evidence="8 9">
    <name type="scientific">Cervus elaphus hippelaphus</name>
    <name type="common">European red deer</name>
    <dbReference type="NCBI Taxonomy" id="46360"/>
    <lineage>
        <taxon>Eukaryota</taxon>
        <taxon>Metazoa</taxon>
        <taxon>Chordata</taxon>
        <taxon>Craniata</taxon>
        <taxon>Vertebrata</taxon>
        <taxon>Euteleostomi</taxon>
        <taxon>Mammalia</taxon>
        <taxon>Eutheria</taxon>
        <taxon>Laurasiatheria</taxon>
        <taxon>Artiodactyla</taxon>
        <taxon>Ruminantia</taxon>
        <taxon>Pecora</taxon>
        <taxon>Cervidae</taxon>
        <taxon>Cervinae</taxon>
        <taxon>Cervus</taxon>
    </lineage>
</organism>
<keyword evidence="5" id="KW-1015">Disulfide bond</keyword>
<keyword evidence="4" id="KW-0677">Repeat</keyword>
<keyword evidence="3" id="KW-0732">Signal</keyword>